<keyword evidence="1" id="KW-0472">Membrane</keyword>
<dbReference type="Proteomes" id="UP000176650">
    <property type="component" value="Unassembled WGS sequence"/>
</dbReference>
<accession>A0A1F5BUW2</accession>
<dbReference type="STRING" id="1797298.A2988_02425"/>
<sequence>MKQFQVPQFIDVEDKILGPITMRQFFIMLIPFGTGILLSFILSLWLAIIVTIPVAIGAAVFAFYRPYGMRFSRFFAAFLAYQLKPRMYIWKREGAPRVVFENSPGGGERPDVHEKRVPKGGLKNIKGTIETGSAYKE</sequence>
<reference evidence="2 3" key="1">
    <citation type="journal article" date="2016" name="Nat. Commun.">
        <title>Thousands of microbial genomes shed light on interconnected biogeochemical processes in an aquifer system.</title>
        <authorList>
            <person name="Anantharaman K."/>
            <person name="Brown C.T."/>
            <person name="Hug L.A."/>
            <person name="Sharon I."/>
            <person name="Castelle C.J."/>
            <person name="Probst A.J."/>
            <person name="Thomas B.C."/>
            <person name="Singh A."/>
            <person name="Wilkins M.J."/>
            <person name="Karaoz U."/>
            <person name="Brodie E.L."/>
            <person name="Williams K.H."/>
            <person name="Hubbard S.S."/>
            <person name="Banfield J.F."/>
        </authorList>
    </citation>
    <scope>NUCLEOTIDE SEQUENCE [LARGE SCALE GENOMIC DNA]</scope>
</reference>
<dbReference type="Pfam" id="PF12666">
    <property type="entry name" value="PrgI"/>
    <property type="match status" value="1"/>
</dbReference>
<keyword evidence="1" id="KW-0812">Transmembrane</keyword>
<comment type="caution">
    <text evidence="2">The sequence shown here is derived from an EMBL/GenBank/DDBJ whole genome shotgun (WGS) entry which is preliminary data.</text>
</comment>
<keyword evidence="1" id="KW-1133">Transmembrane helix</keyword>
<dbReference type="EMBL" id="MEYS01000001">
    <property type="protein sequence ID" value="OGD34361.1"/>
    <property type="molecule type" value="Genomic_DNA"/>
</dbReference>
<evidence type="ECO:0000256" key="1">
    <source>
        <dbReference type="SAM" id="Phobius"/>
    </source>
</evidence>
<proteinExistence type="predicted"/>
<feature type="transmembrane region" description="Helical" evidence="1">
    <location>
        <begin position="20"/>
        <end position="38"/>
    </location>
</feature>
<feature type="transmembrane region" description="Helical" evidence="1">
    <location>
        <begin position="44"/>
        <end position="64"/>
    </location>
</feature>
<gene>
    <name evidence="2" type="ORF">A2988_02425</name>
</gene>
<protein>
    <recommendedName>
        <fullName evidence="4">PrgI family protein</fullName>
    </recommendedName>
</protein>
<dbReference type="AlphaFoldDB" id="A0A1F5BUW2"/>
<evidence type="ECO:0000313" key="2">
    <source>
        <dbReference type="EMBL" id="OGD34361.1"/>
    </source>
</evidence>
<dbReference type="InterPro" id="IPR024414">
    <property type="entry name" value="Uncharacterised_PrgI"/>
</dbReference>
<organism evidence="2 3">
    <name type="scientific">Candidatus Azambacteria bacterium RIFCSPLOWO2_01_FULL_46_25</name>
    <dbReference type="NCBI Taxonomy" id="1797298"/>
    <lineage>
        <taxon>Bacteria</taxon>
        <taxon>Candidatus Azamiibacteriota</taxon>
    </lineage>
</organism>
<evidence type="ECO:0000313" key="3">
    <source>
        <dbReference type="Proteomes" id="UP000176650"/>
    </source>
</evidence>
<evidence type="ECO:0008006" key="4">
    <source>
        <dbReference type="Google" id="ProtNLM"/>
    </source>
</evidence>
<name>A0A1F5BUW2_9BACT</name>